<sequence length="136" mass="16119">MELVEVRKEDDLYFIGPFWIIGNSLPEINKGNFNLIAEKFLVDYNGIPVQKVPKLQFTHKGIWEARYKSTFGKEYNYYPRGRISFKEGKWYLNIPDKLNKDVVVPKIKQEYDIKEDFEMIKSTDPTTGNHYSFELL</sequence>
<reference evidence="1" key="1">
    <citation type="journal article" date="2021" name="Proc. Natl. Acad. Sci. U.S.A.">
        <title>A Catalog of Tens of Thousands of Viruses from Human Metagenomes Reveals Hidden Associations with Chronic Diseases.</title>
        <authorList>
            <person name="Tisza M.J."/>
            <person name="Buck C.B."/>
        </authorList>
    </citation>
    <scope>NUCLEOTIDE SEQUENCE</scope>
    <source>
        <strain evidence="1">Ctrgt10</strain>
    </source>
</reference>
<name>A0A8S5M7X7_9CAUD</name>
<dbReference type="EMBL" id="BK014839">
    <property type="protein sequence ID" value="DAD78199.1"/>
    <property type="molecule type" value="Genomic_DNA"/>
</dbReference>
<organism evidence="1">
    <name type="scientific">Siphoviridae sp. ctrgt10</name>
    <dbReference type="NCBI Taxonomy" id="2826479"/>
    <lineage>
        <taxon>Viruses</taxon>
        <taxon>Duplodnaviria</taxon>
        <taxon>Heunggongvirae</taxon>
        <taxon>Uroviricota</taxon>
        <taxon>Caudoviricetes</taxon>
    </lineage>
</organism>
<accession>A0A8S5M7X7</accession>
<protein>
    <submittedName>
        <fullName evidence="1">Uncharacterized protein</fullName>
    </submittedName>
</protein>
<proteinExistence type="predicted"/>
<evidence type="ECO:0000313" key="1">
    <source>
        <dbReference type="EMBL" id="DAD78199.1"/>
    </source>
</evidence>